<dbReference type="RefSeq" id="WP_108109050.1">
    <property type="nucleotide sequence ID" value="NZ_QASN01000021.1"/>
</dbReference>
<name>A0A2T5P5Y7_9PSED</name>
<dbReference type="AlphaFoldDB" id="A0A2T5P5Y7"/>
<gene>
    <name evidence="1" type="ORF">DBO85_18115</name>
</gene>
<keyword evidence="2" id="KW-1185">Reference proteome</keyword>
<proteinExistence type="predicted"/>
<dbReference type="Pfam" id="PF13646">
    <property type="entry name" value="HEAT_2"/>
    <property type="match status" value="1"/>
</dbReference>
<dbReference type="OrthoDB" id="8089803at2"/>
<dbReference type="InterPro" id="IPR011989">
    <property type="entry name" value="ARM-like"/>
</dbReference>
<evidence type="ECO:0008006" key="3">
    <source>
        <dbReference type="Google" id="ProtNLM"/>
    </source>
</evidence>
<dbReference type="InterPro" id="IPR016024">
    <property type="entry name" value="ARM-type_fold"/>
</dbReference>
<reference evidence="1 2" key="1">
    <citation type="submission" date="2018-04" db="EMBL/GenBank/DDBJ databases">
        <title>Pseudomonas sp. nov., isolated from mangrove soil.</title>
        <authorList>
            <person name="Chen C."/>
        </authorList>
    </citation>
    <scope>NUCLEOTIDE SEQUENCE [LARGE SCALE GENOMIC DNA]</scope>
    <source>
        <strain evidence="1 2">TC-11</strain>
    </source>
</reference>
<dbReference type="InterPro" id="IPR011959">
    <property type="entry name" value="CHP02270"/>
</dbReference>
<evidence type="ECO:0000313" key="1">
    <source>
        <dbReference type="EMBL" id="PTU73159.1"/>
    </source>
</evidence>
<evidence type="ECO:0000313" key="2">
    <source>
        <dbReference type="Proteomes" id="UP000244064"/>
    </source>
</evidence>
<organism evidence="1 2">
    <name type="scientific">Pseudomonas mangrovi</name>
    <dbReference type="NCBI Taxonomy" id="2161748"/>
    <lineage>
        <taxon>Bacteria</taxon>
        <taxon>Pseudomonadati</taxon>
        <taxon>Pseudomonadota</taxon>
        <taxon>Gammaproteobacteria</taxon>
        <taxon>Pseudomonadales</taxon>
        <taxon>Pseudomonadaceae</taxon>
        <taxon>Pseudomonas</taxon>
    </lineage>
</organism>
<sequence>MSTATVSNVLDQHLEEAAFLAELRDYAVRAPHYDLRHLQRLEERIEAHLDGLRIAGSAAQDALAAQLHPQAMGELFVCNVLALEREDLPTCAALLREYGSSSETERALSAALGWLDWARIEAPVERMLASADPLARRLGLAACGMHRRDPGPALLAALAHADPRVLARAARTAGELRRHDLMIELRVHRLHEDTAVRFWCNWATAQLGDEEALAVLRDFAAEESEWQFRALPVLLAWQPRELSMAWIRQLTQDPARRRLAIRAAGLFGDPQTVPWLIRQMQEPPLARAAGEAFALITGADLAELDLELRNTLDYDAGPSDDPDDPEVAMDPDTDLAWPDPALVAAWWQANEQRFANGQAHLLGAPLSEAQCRQVLRKGWQRQRVAAAALLARFQPRQVLFPCSAPVPRQQSLLSELK</sequence>
<protein>
    <recommendedName>
        <fullName evidence="3">TIGR02270 family protein</fullName>
    </recommendedName>
</protein>
<dbReference type="EMBL" id="QASN01000021">
    <property type="protein sequence ID" value="PTU73159.1"/>
    <property type="molecule type" value="Genomic_DNA"/>
</dbReference>
<dbReference type="NCBIfam" id="TIGR02270">
    <property type="entry name" value="TIGR02270 family protein"/>
    <property type="match status" value="1"/>
</dbReference>
<dbReference type="Gene3D" id="1.25.10.10">
    <property type="entry name" value="Leucine-rich Repeat Variant"/>
    <property type="match status" value="1"/>
</dbReference>
<dbReference type="Proteomes" id="UP000244064">
    <property type="component" value="Unassembled WGS sequence"/>
</dbReference>
<accession>A0A2T5P5Y7</accession>
<dbReference type="SUPFAM" id="SSF48371">
    <property type="entry name" value="ARM repeat"/>
    <property type="match status" value="1"/>
</dbReference>
<comment type="caution">
    <text evidence="1">The sequence shown here is derived from an EMBL/GenBank/DDBJ whole genome shotgun (WGS) entry which is preliminary data.</text>
</comment>